<reference evidence="1" key="1">
    <citation type="submission" date="2018-04" db="EMBL/GenBank/DDBJ databases">
        <title>Transcriptome of Schizaphis graminum biotype I.</title>
        <authorList>
            <person name="Scully E.D."/>
            <person name="Geib S.M."/>
            <person name="Palmer N.A."/>
            <person name="Koch K."/>
            <person name="Bradshaw J."/>
            <person name="Heng-Moss T."/>
            <person name="Sarath G."/>
        </authorList>
    </citation>
    <scope>NUCLEOTIDE SEQUENCE</scope>
</reference>
<organism evidence="1">
    <name type="scientific">Schizaphis graminum</name>
    <name type="common">Green bug aphid</name>
    <dbReference type="NCBI Taxonomy" id="13262"/>
    <lineage>
        <taxon>Eukaryota</taxon>
        <taxon>Metazoa</taxon>
        <taxon>Ecdysozoa</taxon>
        <taxon>Arthropoda</taxon>
        <taxon>Hexapoda</taxon>
        <taxon>Insecta</taxon>
        <taxon>Pterygota</taxon>
        <taxon>Neoptera</taxon>
        <taxon>Paraneoptera</taxon>
        <taxon>Hemiptera</taxon>
        <taxon>Sternorrhyncha</taxon>
        <taxon>Aphidomorpha</taxon>
        <taxon>Aphidoidea</taxon>
        <taxon>Aphididae</taxon>
        <taxon>Aphidini</taxon>
        <taxon>Schizaphis</taxon>
    </lineage>
</organism>
<dbReference type="AlphaFoldDB" id="A0A2S2NM13"/>
<accession>A0A2S2NM13</accession>
<dbReference type="EMBL" id="GGMR01005549">
    <property type="protein sequence ID" value="MBY18168.1"/>
    <property type="molecule type" value="Transcribed_RNA"/>
</dbReference>
<sequence>MAMINSFKVIPAAYVYPNSHRKSCEWVFVGRDDSRSKLVIATKAEMAEANRFHLLSREVVDVSNDSSNNFLNEVESSDDTSSLKNRVNVRADRWKSEPLKVVPYKFDTKVHYPFGAKADGEPVADIVYRHWPIYNESVVKQMMASVASSAAKRHAAAIYVGAGVPRAPIVRQLFIDAMTGQPIADLAPESPTENHSPLTAPLPSPTSNLQFGFNHLKIKSPTKLKYSFIFFNI</sequence>
<evidence type="ECO:0000313" key="1">
    <source>
        <dbReference type="EMBL" id="MBY18168.1"/>
    </source>
</evidence>
<gene>
    <name evidence="1" type="ORF">g.137089</name>
</gene>
<protein>
    <submittedName>
        <fullName evidence="1">Uncharacterized protein</fullName>
    </submittedName>
</protein>
<name>A0A2S2NM13_SCHGA</name>
<proteinExistence type="predicted"/>